<keyword evidence="3" id="KW-0808">Transferase</keyword>
<dbReference type="Pfam" id="PF22468">
    <property type="entry name" value="ACT_9"/>
    <property type="match status" value="1"/>
</dbReference>
<comment type="caution">
    <text evidence="11">The sequence shown here is derived from an EMBL/GenBank/DDBJ whole genome shotgun (WGS) entry which is preliminary data.</text>
</comment>
<dbReference type="InterPro" id="IPR036393">
    <property type="entry name" value="AceGlu_kinase-like_sf"/>
</dbReference>
<dbReference type="SUPFAM" id="SSF53633">
    <property type="entry name" value="Carbamate kinase-like"/>
    <property type="match status" value="1"/>
</dbReference>
<evidence type="ECO:0000256" key="6">
    <source>
        <dbReference type="ARBA" id="ARBA00022840"/>
    </source>
</evidence>
<evidence type="ECO:0000256" key="5">
    <source>
        <dbReference type="ARBA" id="ARBA00022777"/>
    </source>
</evidence>
<dbReference type="InterPro" id="IPR036770">
    <property type="entry name" value="Ankyrin_rpt-contain_sf"/>
</dbReference>
<dbReference type="InterPro" id="IPR002110">
    <property type="entry name" value="Ankyrin_rpt"/>
</dbReference>
<feature type="compositionally biased region" description="Low complexity" evidence="8">
    <location>
        <begin position="1119"/>
        <end position="1136"/>
    </location>
</feature>
<keyword evidence="6" id="KW-0067">ATP-binding</keyword>
<evidence type="ECO:0000256" key="1">
    <source>
        <dbReference type="ARBA" id="ARBA00010122"/>
    </source>
</evidence>
<feature type="compositionally biased region" description="Low complexity" evidence="8">
    <location>
        <begin position="1794"/>
        <end position="1810"/>
    </location>
</feature>
<keyword evidence="7" id="KW-0040">ANK repeat</keyword>
<dbReference type="CDD" id="cd15473">
    <property type="entry name" value="Myo5p-like_CBD_DIL_ANK"/>
    <property type="match status" value="1"/>
</dbReference>
<dbReference type="PROSITE" id="PS51257">
    <property type="entry name" value="PROKAR_LIPOPROTEIN"/>
    <property type="match status" value="1"/>
</dbReference>
<organism evidence="11 12">
    <name type="scientific">Wallemia hederae</name>
    <dbReference type="NCBI Taxonomy" id="1540922"/>
    <lineage>
        <taxon>Eukaryota</taxon>
        <taxon>Fungi</taxon>
        <taxon>Dikarya</taxon>
        <taxon>Basidiomycota</taxon>
        <taxon>Wallemiomycotina</taxon>
        <taxon>Wallemiomycetes</taxon>
        <taxon>Wallemiales</taxon>
        <taxon>Wallemiaceae</taxon>
        <taxon>Wallemia</taxon>
    </lineage>
</organism>
<feature type="compositionally biased region" description="Low complexity" evidence="8">
    <location>
        <begin position="1451"/>
        <end position="1475"/>
    </location>
</feature>
<dbReference type="InterPro" id="IPR045865">
    <property type="entry name" value="ACT-like_dom_sf"/>
</dbReference>
<evidence type="ECO:0000256" key="7">
    <source>
        <dbReference type="PROSITE-ProRule" id="PRU00023"/>
    </source>
</evidence>
<feature type="region of interest" description="Disordered" evidence="8">
    <location>
        <begin position="1759"/>
        <end position="1812"/>
    </location>
</feature>
<evidence type="ECO:0000313" key="12">
    <source>
        <dbReference type="Proteomes" id="UP000310189"/>
    </source>
</evidence>
<dbReference type="Pfam" id="PF01843">
    <property type="entry name" value="DIL"/>
    <property type="match status" value="1"/>
</dbReference>
<dbReference type="SUPFAM" id="SSF55021">
    <property type="entry name" value="ACT-like"/>
    <property type="match status" value="2"/>
</dbReference>
<proteinExistence type="inferred from homology"/>
<protein>
    <recommendedName>
        <fullName evidence="2">aspartate kinase</fullName>
        <ecNumber evidence="2">2.7.2.4</ecNumber>
    </recommendedName>
</protein>
<dbReference type="InterPro" id="IPR018042">
    <property type="entry name" value="Aspartate_kinase_CS"/>
</dbReference>
<dbReference type="EC" id="2.7.2.4" evidence="2"/>
<feature type="region of interest" description="Disordered" evidence="8">
    <location>
        <begin position="795"/>
        <end position="815"/>
    </location>
</feature>
<evidence type="ECO:0000256" key="3">
    <source>
        <dbReference type="ARBA" id="ARBA00022679"/>
    </source>
</evidence>
<dbReference type="GO" id="GO:0005524">
    <property type="term" value="F:ATP binding"/>
    <property type="evidence" value="ECO:0007669"/>
    <property type="project" value="UniProtKB-KW"/>
</dbReference>
<dbReference type="InterPro" id="IPR001341">
    <property type="entry name" value="Asp_kinase"/>
</dbReference>
<dbReference type="InterPro" id="IPR037986">
    <property type="entry name" value="Myo5p-like_CBD_DIL"/>
</dbReference>
<feature type="domain" description="Dilute" evidence="9">
    <location>
        <begin position="931"/>
        <end position="1315"/>
    </location>
</feature>
<dbReference type="OrthoDB" id="4323675at2759"/>
<feature type="region of interest" description="Disordered" evidence="8">
    <location>
        <begin position="1038"/>
        <end position="1138"/>
    </location>
</feature>
<evidence type="ECO:0000259" key="10">
    <source>
        <dbReference type="PROSITE" id="PS51671"/>
    </source>
</evidence>
<keyword evidence="5" id="KW-0418">Kinase</keyword>
<dbReference type="Gene3D" id="1.25.40.20">
    <property type="entry name" value="Ankyrin repeat-containing domain"/>
    <property type="match status" value="1"/>
</dbReference>
<dbReference type="PROSITE" id="PS00324">
    <property type="entry name" value="ASPARTOKINASE"/>
    <property type="match status" value="1"/>
</dbReference>
<dbReference type="InterPro" id="IPR002912">
    <property type="entry name" value="ACT_dom"/>
</dbReference>
<dbReference type="GO" id="GO:0009089">
    <property type="term" value="P:lysine biosynthetic process via diaminopimelate"/>
    <property type="evidence" value="ECO:0007669"/>
    <property type="project" value="TreeGrafter"/>
</dbReference>
<feature type="compositionally biased region" description="Low complexity" evidence="8">
    <location>
        <begin position="1368"/>
        <end position="1384"/>
    </location>
</feature>
<dbReference type="PROSITE" id="PS50088">
    <property type="entry name" value="ANK_REPEAT"/>
    <property type="match status" value="1"/>
</dbReference>
<dbReference type="EMBL" id="SPNW01000003">
    <property type="protein sequence ID" value="TIA93128.1"/>
    <property type="molecule type" value="Genomic_DNA"/>
</dbReference>
<reference evidence="11 12" key="1">
    <citation type="submission" date="2019-03" db="EMBL/GenBank/DDBJ databases">
        <title>Sequencing 23 genomes of Wallemia ichthyophaga.</title>
        <authorList>
            <person name="Gostincar C."/>
        </authorList>
    </citation>
    <scope>NUCLEOTIDE SEQUENCE [LARGE SCALE GENOMIC DNA]</scope>
    <source>
        <strain evidence="11 12">EXF-5753</strain>
    </source>
</reference>
<accession>A0A4T0FWL6</accession>
<dbReference type="InterPro" id="IPR054352">
    <property type="entry name" value="ACT_Aspartokinase"/>
</dbReference>
<keyword evidence="4" id="KW-0547">Nucleotide-binding</keyword>
<name>A0A4T0FWL6_9BASI</name>
<evidence type="ECO:0000256" key="8">
    <source>
        <dbReference type="SAM" id="MobiDB-lite"/>
    </source>
</evidence>
<feature type="region of interest" description="Disordered" evidence="8">
    <location>
        <begin position="1421"/>
        <end position="1475"/>
    </location>
</feature>
<dbReference type="Proteomes" id="UP000310189">
    <property type="component" value="Unassembled WGS sequence"/>
</dbReference>
<dbReference type="SMART" id="SM01132">
    <property type="entry name" value="DIL"/>
    <property type="match status" value="1"/>
</dbReference>
<evidence type="ECO:0000313" key="11">
    <source>
        <dbReference type="EMBL" id="TIA93128.1"/>
    </source>
</evidence>
<dbReference type="GO" id="GO:0009090">
    <property type="term" value="P:homoserine biosynthetic process"/>
    <property type="evidence" value="ECO:0007669"/>
    <property type="project" value="TreeGrafter"/>
</dbReference>
<sequence length="2055" mass="227131">MRASTLSSISVPCTALQSCSLRMPESASVITVTNQPSLTATLMTQSPPTWIVQKFGGTSVGRALDSIVDQIVPQYFPASNVVLVCSARSGTSKSTGTTNLLLKAATEALSPRTNGTPSAPGTPGFSALTRPRFGSPQQSRSASPPGVNHSHLDDSLRKLSLSRGSLDEPDFVHTANILREEHFSAAREIIKNDDIRKSVEADISGDCDSLCEFLNAAQIIDEISPRSKDAIVGLGERLACRLVCAALSDRGIPNELVSLEGVVDAYVDGGCSSSDNITLDQGFYTRLAQRLGERLRKCEGKVPVVTGFFGPVPGSLLQQVGRGYTDLCAALCAVGLHGGELQIWKEVDGIFTADPRKVVTARLVPIITPDEAAELTYYGSEVIHPFTMDQVIRASIPIRIKNVLNPLGPGTVIFPDAHNTSVHNPGEDATDAVNSQHSGVISSKLPTAVTVKDNILVLNVHSNRKTMSHGFLAKIFTTLDRYGVCVDLISTSEVHVSMAIHGSNSSKSSFDRLVKELEAIGTVDVHQDMAILSLVGRAMKHAVGIAGKMFSVLAAGNVNIEMISQGASEINISCVVQEVDAIKAMNIIHQACLNINSDTGPTEQQLPSPHTASKLLSDPLALLPPILSLGDVESLLSPEHTLSKHESARLANRALNEAVSSTNLAMLECALGPLGRRWVDVDLRDNEGSPMLVLAAASCWIDGVSLLLQAGADANACDSQSWSALHWSSINSQSQPHVSADMIALLLQHGASPLLKSNKGRTAKDIAPVSNDVGELLEAAQDQAIVANSSSDLLSLSSATPSQTGRSKQRAKDKKAAYQNSVLQNAAEELNFEGALVLREGETDGAVEEEEDDELAESMSRVFEWSTCLPHQMLIINPDQVATSIDALLKLSPHPKPVSYESAPASALFLWQRYAFYVGDPSGELASTIFDQAIEKIEQTLFGDAENLPLLAFWLHNMTLWLYFIKADTGMSEHCSDMQAILCDFINEIYVFVVRLVERKMDTLIEPFILEFNSMPEFDDIRFDGEWRIMRALTKRKGSVRSPNKRPAGGHRRNGGGSLSSSIFGRNGGGGGSTSSFADIFNGGGSGGNGDNNLETLRSPSLKSFDDDQKRRPTSTSVLPAESGLPSSSSLSSLATVPPPNEDAIGERFKKISVEDVDNSSPKKVTQLLNSTLVILELYNINEALIVQIFSQILYWTSCEIFNRIITNKKYYSRSRASMIRFNLSAVEDWVRLNKLPSSIYTQHFATVTQMLQWLGCLSAMTDFSALISTLQSLRHLNPSQLAKLQREYRHEAGPTVESRMSGECVEYLEQLVHAWDSRKKNNEANDSKSSEEQPQVLEKTHNHIDDLYPHDTWPQSNANANFGLGLGLQPAPSPSLAPSQGAPNIDTYAPPPLPENFDEQVDSRYMLPFELPTNFQHLQWRRRKSSEKNTETPKLTSPAVLSPLSDDDLLSIPNSRPPSRASSNHSNTQTSSTAAQFTITPDVPHDILAAVDESLLLSPTLPPPTLPPHAREMASWKIAILPAEIIHRISDYMIPKKFDGQALRELSQVNRHWRWAYQSSEASAMYSHRIVIWEFEDQKCTRDMWDTINEAVLVWMMNKIRARKKYVSLSLRFNRICDYDRFIDSYAHLLSKFKFNNFQIFYDSNEFKIYDGPCGPVPEQIPFLRLPEKLNSRAVFLFARYLRIDASEFNKKLARDMRTLVLDGTLWSSHHWREHNLPRFRLKGLRSLTINPRCLFPEEHDDDDADWDVESLASTTAPGSILSQRSDDDDVDTRPTDLRGSRGSIDSVKSRDSMNSLNSMDSSNSMGSDPISFSRSMWSPEYGQYECENGCDDPSQCQGCGGCWNCLYCEDHDDCTECIECGCDPAMYRDDPPYEGNIDYVQDMVNLIRNAPELESLKIGPDVPTLMQRSFRLPKDVVTNLKTLHLDNFFPREFPCELPNLRRLIIKNDSWNTNSSLGSDGRPFESCDLGNLTELVLTDSNLAHSFLREFTANRLNYSFSKHAKLFVHTKESLGINTVALRRFKRQHTRLRHFRIEVPSYRAPSANLILYTHYD</sequence>
<feature type="region of interest" description="Disordered" evidence="8">
    <location>
        <begin position="106"/>
        <end position="153"/>
    </location>
</feature>
<dbReference type="InterPro" id="IPR002710">
    <property type="entry name" value="Dilute_dom"/>
</dbReference>
<dbReference type="NCBIfam" id="TIGR00657">
    <property type="entry name" value="asp_kinases"/>
    <property type="match status" value="1"/>
</dbReference>
<feature type="domain" description="ACT" evidence="10">
    <location>
        <begin position="534"/>
        <end position="609"/>
    </location>
</feature>
<dbReference type="PANTHER" id="PTHR21499:SF59">
    <property type="entry name" value="ASPARTOKINASE"/>
    <property type="match status" value="1"/>
</dbReference>
<feature type="repeat" description="ANK" evidence="7">
    <location>
        <begin position="687"/>
        <end position="719"/>
    </location>
</feature>
<dbReference type="FunFam" id="3.30.2130.10:FF:000001">
    <property type="entry name" value="Bifunctional aspartokinase/homoserine dehydrogenase"/>
    <property type="match status" value="1"/>
</dbReference>
<evidence type="ECO:0000256" key="2">
    <source>
        <dbReference type="ARBA" id="ARBA00013059"/>
    </source>
</evidence>
<keyword evidence="12" id="KW-1185">Reference proteome</keyword>
<dbReference type="PANTHER" id="PTHR21499">
    <property type="entry name" value="ASPARTATE KINASE"/>
    <property type="match status" value="1"/>
</dbReference>
<evidence type="ECO:0000256" key="4">
    <source>
        <dbReference type="ARBA" id="ARBA00022741"/>
    </source>
</evidence>
<dbReference type="InterPro" id="IPR001048">
    <property type="entry name" value="Asp/Glu/Uridylate_kinase"/>
</dbReference>
<dbReference type="Gene3D" id="3.30.70.260">
    <property type="match status" value="2"/>
</dbReference>
<dbReference type="Gene3D" id="3.40.1160.10">
    <property type="entry name" value="Acetylglutamate kinase-like"/>
    <property type="match status" value="1"/>
</dbReference>
<dbReference type="GO" id="GO:0004072">
    <property type="term" value="F:aspartate kinase activity"/>
    <property type="evidence" value="ECO:0007669"/>
    <property type="project" value="UniProtKB-EC"/>
</dbReference>
<dbReference type="SUPFAM" id="SSF48403">
    <property type="entry name" value="Ankyrin repeat"/>
    <property type="match status" value="1"/>
</dbReference>
<gene>
    <name evidence="11" type="ORF">E3P99_00264</name>
</gene>
<feature type="region of interest" description="Disordered" evidence="8">
    <location>
        <begin position="1365"/>
        <end position="1399"/>
    </location>
</feature>
<evidence type="ECO:0000259" key="9">
    <source>
        <dbReference type="PROSITE" id="PS51126"/>
    </source>
</evidence>
<dbReference type="PROSITE" id="PS51671">
    <property type="entry name" value="ACT"/>
    <property type="match status" value="1"/>
</dbReference>
<dbReference type="SMART" id="SM00248">
    <property type="entry name" value="ANK"/>
    <property type="match status" value="2"/>
</dbReference>
<comment type="similarity">
    <text evidence="1">Belongs to the aspartokinase family.</text>
</comment>
<dbReference type="PROSITE" id="PS51126">
    <property type="entry name" value="DILUTE"/>
    <property type="match status" value="1"/>
</dbReference>
<dbReference type="Pfam" id="PF00696">
    <property type="entry name" value="AA_kinase"/>
    <property type="match status" value="1"/>
</dbReference>
<dbReference type="GO" id="GO:0005829">
    <property type="term" value="C:cytosol"/>
    <property type="evidence" value="ECO:0007669"/>
    <property type="project" value="TreeGrafter"/>
</dbReference>